<evidence type="ECO:0000313" key="1">
    <source>
        <dbReference type="EMBL" id="MRI82725.1"/>
    </source>
</evidence>
<reference evidence="1 2" key="1">
    <citation type="submission" date="2019-11" db="EMBL/GenBank/DDBJ databases">
        <title>Characterisation of Fundicoccus ignavus gen. nov. sp. nov., a novel genus of the family Aerococcaceae isolated from bulk tank milk.</title>
        <authorList>
            <person name="Siebert A."/>
            <person name="Huptas C."/>
            <person name="Wenning M."/>
            <person name="Scherer S."/>
            <person name="Doll E.V."/>
        </authorList>
    </citation>
    <scope>NUCLEOTIDE SEQUENCE [LARGE SCALE GENOMIC DNA]</scope>
    <source>
        <strain evidence="1 2">DSM 109653</strain>
    </source>
</reference>
<dbReference type="EMBL" id="WJQR01000019">
    <property type="protein sequence ID" value="MRI82725.1"/>
    <property type="molecule type" value="Genomic_DNA"/>
</dbReference>
<comment type="caution">
    <text evidence="1">The sequence shown here is derived from an EMBL/GenBank/DDBJ whole genome shotgun (WGS) entry which is preliminary data.</text>
</comment>
<name>A0A844BLB8_9LACT</name>
<organism evidence="1 2">
    <name type="scientific">Fundicoccus ignavus</name>
    <dbReference type="NCBI Taxonomy" id="2664442"/>
    <lineage>
        <taxon>Bacteria</taxon>
        <taxon>Bacillati</taxon>
        <taxon>Bacillota</taxon>
        <taxon>Bacilli</taxon>
        <taxon>Lactobacillales</taxon>
        <taxon>Aerococcaceae</taxon>
        <taxon>Fundicoccus</taxon>
    </lineage>
</organism>
<proteinExistence type="predicted"/>
<gene>
    <name evidence="1" type="ORF">GIY11_11995</name>
</gene>
<sequence>MIVVIGSKVASDPVILSLVEHKTHYEVILKIKNKTAQTVDEALDSLRERVGESFL</sequence>
<dbReference type="Proteomes" id="UP000469870">
    <property type="component" value="Unassembled WGS sequence"/>
</dbReference>
<evidence type="ECO:0000313" key="2">
    <source>
        <dbReference type="Proteomes" id="UP000469870"/>
    </source>
</evidence>
<accession>A0A844BLB8</accession>
<dbReference type="AlphaFoldDB" id="A0A844BLB8"/>
<protein>
    <submittedName>
        <fullName evidence="1">Uncharacterized protein</fullName>
    </submittedName>
</protein>